<dbReference type="Ensembl" id="ENSACAT00000057331.1">
    <property type="protein sequence ID" value="ENSACAP00000028086.1"/>
    <property type="gene ID" value="ENSACAG00000006988.4"/>
</dbReference>
<evidence type="ECO:0000256" key="4">
    <source>
        <dbReference type="ARBA" id="ARBA00022536"/>
    </source>
</evidence>
<feature type="disulfide bond" evidence="12">
    <location>
        <begin position="1578"/>
        <end position="1587"/>
    </location>
</feature>
<comment type="caution">
    <text evidence="12">Lacks conserved residue(s) required for the propagation of feature annotation.</text>
</comment>
<evidence type="ECO:0000256" key="6">
    <source>
        <dbReference type="ARBA" id="ARBA00022989"/>
    </source>
</evidence>
<feature type="disulfide bond" evidence="12">
    <location>
        <begin position="152"/>
        <end position="161"/>
    </location>
</feature>
<dbReference type="SUPFAM" id="SSF82153">
    <property type="entry name" value="FAS1 domain"/>
    <property type="match status" value="4"/>
</dbReference>
<dbReference type="GO" id="GO:0007155">
    <property type="term" value="P:cell adhesion"/>
    <property type="evidence" value="ECO:0007669"/>
    <property type="project" value="InterPro"/>
</dbReference>
<dbReference type="InterPro" id="IPR002049">
    <property type="entry name" value="LE_dom"/>
</dbReference>
<dbReference type="GeneTree" id="ENSGT00940000157928"/>
<evidence type="ECO:0000256" key="5">
    <source>
        <dbReference type="ARBA" id="ARBA00022692"/>
    </source>
</evidence>
<keyword evidence="6" id="KW-1133">Transmembrane helix</keyword>
<dbReference type="GO" id="GO:0005886">
    <property type="term" value="C:plasma membrane"/>
    <property type="evidence" value="ECO:0007669"/>
    <property type="project" value="Ensembl"/>
</dbReference>
<dbReference type="InterPro" id="IPR000782">
    <property type="entry name" value="FAS1_domain"/>
</dbReference>
<proteinExistence type="predicted"/>
<dbReference type="Gene3D" id="2.30.180.10">
    <property type="entry name" value="FAS1 domain"/>
    <property type="match status" value="3"/>
</dbReference>
<dbReference type="GO" id="GO:0005576">
    <property type="term" value="C:extracellular region"/>
    <property type="evidence" value="ECO:0007669"/>
    <property type="project" value="UniProtKB-SubCell"/>
</dbReference>
<keyword evidence="4 12" id="KW-0245">EGF-like domain</keyword>
<keyword evidence="3" id="KW-0964">Secreted</keyword>
<dbReference type="PANTHER" id="PTHR24038">
    <property type="entry name" value="STABILIN"/>
    <property type="match status" value="1"/>
</dbReference>
<feature type="domain" description="EGF-like" evidence="14">
    <location>
        <begin position="1713"/>
        <end position="1755"/>
    </location>
</feature>
<dbReference type="GO" id="GO:0030169">
    <property type="term" value="F:low-density lipoprotein particle binding"/>
    <property type="evidence" value="ECO:0007669"/>
    <property type="project" value="Ensembl"/>
</dbReference>
<feature type="disulfide bond" evidence="13">
    <location>
        <begin position="1811"/>
        <end position="1880"/>
    </location>
</feature>
<feature type="domain" description="EGF-like" evidence="14">
    <location>
        <begin position="719"/>
        <end position="761"/>
    </location>
</feature>
<evidence type="ECO:0000256" key="13">
    <source>
        <dbReference type="PROSITE-ProRule" id="PRU00323"/>
    </source>
</evidence>
<dbReference type="InterPro" id="IPR056806">
    <property type="entry name" value="EGF_STAB1-2"/>
</dbReference>
<keyword evidence="5" id="KW-0812">Transmembrane</keyword>
<evidence type="ECO:0000256" key="11">
    <source>
        <dbReference type="ARBA" id="ARBA00023292"/>
    </source>
</evidence>
<gene>
    <name evidence="17" type="primary">STAB1</name>
</gene>
<evidence type="ECO:0000256" key="1">
    <source>
        <dbReference type="ARBA" id="ARBA00004479"/>
    </source>
</evidence>
<evidence type="ECO:0000256" key="9">
    <source>
        <dbReference type="ARBA" id="ARBA00023170"/>
    </source>
</evidence>
<dbReference type="Gene3D" id="3.10.100.10">
    <property type="entry name" value="Mannose-Binding Protein A, subunit A"/>
    <property type="match status" value="1"/>
</dbReference>
<feature type="disulfide bond" evidence="12">
    <location>
        <begin position="1036"/>
        <end position="1045"/>
    </location>
</feature>
<name>A0A803SYP6_ANOCA</name>
<dbReference type="Proteomes" id="UP000001646">
    <property type="component" value="Chromosome 2"/>
</dbReference>
<feature type="domain" description="EGF-like" evidence="14">
    <location>
        <begin position="79"/>
        <end position="117"/>
    </location>
</feature>
<dbReference type="GO" id="GO:0042742">
    <property type="term" value="P:defense response to bacterium"/>
    <property type="evidence" value="ECO:0007669"/>
    <property type="project" value="Ensembl"/>
</dbReference>
<evidence type="ECO:0000256" key="7">
    <source>
        <dbReference type="ARBA" id="ARBA00023136"/>
    </source>
</evidence>
<dbReference type="GO" id="GO:0005509">
    <property type="term" value="F:calcium ion binding"/>
    <property type="evidence" value="ECO:0007669"/>
    <property type="project" value="InterPro"/>
</dbReference>
<feature type="disulfide bond" evidence="12">
    <location>
        <begin position="572"/>
        <end position="581"/>
    </location>
</feature>
<dbReference type="Pfam" id="PF24887">
    <property type="entry name" value="EGF_STAB1-2"/>
    <property type="match status" value="2"/>
</dbReference>
<dbReference type="PROSITE" id="PS00022">
    <property type="entry name" value="EGF_1"/>
    <property type="match status" value="7"/>
</dbReference>
<evidence type="ECO:0000256" key="8">
    <source>
        <dbReference type="ARBA" id="ARBA00023157"/>
    </source>
</evidence>
<keyword evidence="8 12" id="KW-1015">Disulfide bond</keyword>
<sequence length="2078" mass="226544">MRCDRKVKFTQQVPCTSCALVDKVRCPRGWLRSAPYKEKCRYTVKLAENTLSLEGCTQTCTKEIEEKHCCAGYWGFECYECPGGAQNVCSGHGVCLDDMAQNGTCICKENYGGYACQECKDENHFGPDCQSVCECQHGICSHGPSGDGSCTCFAGYTGPKCDQELLVCGSVICEDNSLCVVKDGQARCECMPGYMKSGTHCQAQDPCRTSPCSSQAVCKSLGPTKYGCTCQEGYQGDGRVCQAINPCLFNNGGCPENSTISEIQKVTFQAYSLLLLDHLFFKNNSDSTLTFFRCVCQDGEIGDGTSCFGTILKQISWLDMQGPLYGSLKTAKSMFGNNFFRTGLIKQGIIKISQLSQISFNCGLPSILDGPGPFTVFVPSNEAVDKLRDGRLIYLFTEVRLFPLLISNNVILTMANQILKIRISEDGRILLGDSEVAMKKRDILASNGVIHILDGIFIPPSIVPILPHRCNEQTYKIIAGSCVDCDALNTSVCPPVSQVMDHEDCVYIHDPLGLNMLKKGCSKKCNQTITTPGCCKGFFGLSCNPCPGGFTNPCYGRGTCSDGIRGTGQCLCSKAFKGVACHICTNPNKHGENCDEDCSCVHGICDNRPGSQGVCQVGTCKAGYTGQLCDRSNQTCGSSGASLSCHLNAVCTLEGTASARCICVDGYEGDGISCKPIDACSKPERGGCSENAVCTSTGPGTATCQCNRGWTGDGKGCVAIDNCVLETRGGCHINADCNYIGPGQSSCMCKRGYEGDGYSCDPVEPCSTNNGGCHELAVCQTLSTGEKACRCSEGYMGDGVLCYGDVMKVKRLAFVVLQKGKKSLFSIPEGGNVTVLVPQKEAIQNLSVAEKDFWLKPDTLSSLVRSHFLQGSLTTEELQNYVGKEIATLNPRAKWMINNSSGDNDTVQYHVILGDKLLPENLKSGVHKSTMLGMSYWLMFYKNNTEVGMTYVSFVYCMIKRATQMVIEDRHHFSSDDVSISNHETSSWTVRSICVSVCCPGYYGHMCEMCPGEPGHWCSGNGLCQDGLDGNGECQCQEGYHGTACEMCQPGRYGANCTLECSCKHGKCKDGLLGDGSCVCNPGFQGTQCDQGRIHALLCARGFIFDFNFFLLYFSCIKDSAVSQPTCFCSAGYTGNGTYCTEIDPCAVGNGGCSPHASCNKVGPGERTCTCQDGYAGDGTVCRGEHHAVCDRCGFECRTQNRCRDITRYPQWRSIGKGGGDNGGCSPLAYCLETHYGSRICMCMQGEGDGITCRRSIWKFSEWEKKGAIQDLLRYHMVGCQQLQSSDLESQNSITALSGHKIKISVKEVCAAIAPILVSYSTSEKCLRERFSPDIKSSRIRLWGLVLILVNNIFHQPFTMLWPTDAAFNSLPTEMKMWLYHKEHQSKLVAYLKGHMIRDRKMLASTITGSTFLRTLHGSTISFSCSRTDLGDILVDNSNAKIVQRYIQFDVGIAYGIDKLLEPPDLGARCDAFHTSEVSCCFLWLSCGETQSCLYTENILSSGIESSHYKYQTYRWRPARRNVVKGCKRTCFAIKWAPRCCANHYGRDCQVCPGGLEAPCNNRGTCDDGQMGTGHCNCSAAFIGTACEHCSPGRYGPECKECNCTENGICNEGLHGDGFCFCSAGWIGERCEIELAAMPQCSPTCHANAVCRANNTCECKLYYEGDGITCSVIDQCGEDNGGCSDYANCTQIGIDVSCSCLSDYEGDGYVCSPIDKCADGNNGDCSEHATCISTGPNSRRCECKSGYVGNGVQCLEEATPPIDRCLEENGQCHAEAVCTDLHFQDKTVGVFHLQSPKGKYSFTYQDAEASCGAEGATVATLQQLSAAQQMGFHLCIVGWLHNRTAGYPTVYPSKKCGGHRVGIVSYGYRNNISEQWDAYCYRAQDVRCSCKEGFIGDGYTCIGNVLTVLGQFANFSLYYNLLLDHANSTQDGADFLDFLSTDTTYKTLFIPLNSGFKENMDLKMINNTVIVKWDIMASNGIIHAIQTPLKVPLQRRLPEQTKVQVVELNSPLKLKDVFSSFCFQAELEDEEPSWEERSPHLVSIPNPIYGADSSIYEPFEDSLQGEDLSDAHRILGHY</sequence>
<dbReference type="Gene3D" id="2.10.25.10">
    <property type="entry name" value="Laminin"/>
    <property type="match status" value="8"/>
</dbReference>
<feature type="domain" description="EGF-like" evidence="14">
    <location>
        <begin position="762"/>
        <end position="803"/>
    </location>
</feature>
<dbReference type="InterPro" id="IPR036378">
    <property type="entry name" value="FAS1_dom_sf"/>
</dbReference>
<dbReference type="InterPro" id="IPR016186">
    <property type="entry name" value="C-type_lectin-like/link_sf"/>
</dbReference>
<keyword evidence="11" id="KW-0424">Laminin EGF-like domain</keyword>
<feature type="disulfide bond" evidence="12">
    <location>
        <begin position="133"/>
        <end position="150"/>
    </location>
</feature>
<feature type="domain" description="Link" evidence="16">
    <location>
        <begin position="1789"/>
        <end position="1882"/>
    </location>
</feature>
<feature type="disulfide bond" evidence="12">
    <location>
        <begin position="1622"/>
        <end position="1631"/>
    </location>
</feature>
<dbReference type="SMART" id="SM00179">
    <property type="entry name" value="EGF_CA"/>
    <property type="match status" value="6"/>
</dbReference>
<reference evidence="17 18" key="1">
    <citation type="submission" date="2009-12" db="EMBL/GenBank/DDBJ databases">
        <title>The Genome Sequence of Anolis carolinensis (Green Anole Lizard).</title>
        <authorList>
            <consortium name="The Genome Sequencing Platform"/>
            <person name="Di Palma F."/>
            <person name="Alfoldi J."/>
            <person name="Heiman D."/>
            <person name="Young S."/>
            <person name="Grabherr M."/>
            <person name="Johnson J."/>
            <person name="Lander E.S."/>
            <person name="Lindblad-Toh K."/>
        </authorList>
    </citation>
    <scope>NUCLEOTIDE SEQUENCE [LARGE SCALE GENOMIC DNA]</scope>
    <source>
        <strain evidence="17 18">JBL SC #1</strain>
    </source>
</reference>
<dbReference type="InterPro" id="IPR000742">
    <property type="entry name" value="EGF"/>
</dbReference>
<dbReference type="InterPro" id="IPR024731">
    <property type="entry name" value="NELL2-like_EGF"/>
</dbReference>
<feature type="domain" description="EGF-like" evidence="14">
    <location>
        <begin position="1548"/>
        <end position="1588"/>
    </location>
</feature>
<dbReference type="GO" id="GO:0005041">
    <property type="term" value="F:low-density lipoprotein particle receptor activity"/>
    <property type="evidence" value="ECO:0007669"/>
    <property type="project" value="Ensembl"/>
</dbReference>
<dbReference type="Pfam" id="PF02469">
    <property type="entry name" value="Fasciclin"/>
    <property type="match status" value="3"/>
</dbReference>
<feature type="domain" description="EGF-like" evidence="14">
    <location>
        <begin position="164"/>
        <end position="202"/>
    </location>
</feature>
<evidence type="ECO:0000259" key="14">
    <source>
        <dbReference type="PROSITE" id="PS50026"/>
    </source>
</evidence>
<dbReference type="SMART" id="SM00181">
    <property type="entry name" value="EGF"/>
    <property type="match status" value="20"/>
</dbReference>
<dbReference type="GO" id="GO:0005540">
    <property type="term" value="F:hyaluronic acid binding"/>
    <property type="evidence" value="ECO:0007669"/>
    <property type="project" value="InterPro"/>
</dbReference>
<feature type="domain" description="FAS1" evidence="15">
    <location>
        <begin position="336"/>
        <end position="457"/>
    </location>
</feature>
<dbReference type="PROSITE" id="PS01186">
    <property type="entry name" value="EGF_2"/>
    <property type="match status" value="11"/>
</dbReference>
<dbReference type="PROSITE" id="PS01248">
    <property type="entry name" value="EGF_LAM_1"/>
    <property type="match status" value="1"/>
</dbReference>
<feature type="domain" description="EGF-like" evidence="14">
    <location>
        <begin position="125"/>
        <end position="162"/>
    </location>
</feature>
<dbReference type="SUPFAM" id="SSF56436">
    <property type="entry name" value="C-type lectin-like"/>
    <property type="match status" value="1"/>
</dbReference>
<protein>
    <submittedName>
        <fullName evidence="17">Stabilin 1</fullName>
    </submittedName>
</protein>
<dbReference type="Pfam" id="PF00193">
    <property type="entry name" value="Xlink"/>
    <property type="match status" value="1"/>
</dbReference>
<feature type="domain" description="FAS1" evidence="15">
    <location>
        <begin position="1324"/>
        <end position="1461"/>
    </location>
</feature>
<accession>A0A803SYP6</accession>
<dbReference type="FunFam" id="2.30.180.10:FF:000005">
    <property type="entry name" value="Stabilin 2"/>
    <property type="match status" value="1"/>
</dbReference>
<dbReference type="InterPro" id="IPR001881">
    <property type="entry name" value="EGF-like_Ca-bd_dom"/>
</dbReference>
<feature type="domain" description="EGF-like" evidence="14">
    <location>
        <begin position="1142"/>
        <end position="1183"/>
    </location>
</feature>
<dbReference type="PROSITE" id="PS01241">
    <property type="entry name" value="LINK_1"/>
    <property type="match status" value="1"/>
</dbReference>
<evidence type="ECO:0000256" key="12">
    <source>
        <dbReference type="PROSITE-ProRule" id="PRU00076"/>
    </source>
</evidence>
<reference evidence="17" key="3">
    <citation type="submission" date="2025-09" db="UniProtKB">
        <authorList>
            <consortium name="Ensembl"/>
        </authorList>
    </citation>
    <scope>IDENTIFICATION</scope>
</reference>
<feature type="domain" description="EGF-like" evidence="14">
    <location>
        <begin position="544"/>
        <end position="582"/>
    </location>
</feature>
<dbReference type="Gene3D" id="2.170.300.10">
    <property type="entry name" value="Tie2 ligand-binding domain superfamily"/>
    <property type="match status" value="2"/>
</dbReference>
<feature type="disulfide bond" evidence="12">
    <location>
        <begin position="1061"/>
        <end position="1078"/>
    </location>
</feature>
<feature type="domain" description="EGF-like" evidence="14">
    <location>
        <begin position="1008"/>
        <end position="1046"/>
    </location>
</feature>
<dbReference type="Pfam" id="PF12947">
    <property type="entry name" value="EGF_3"/>
    <property type="match status" value="6"/>
</dbReference>
<evidence type="ECO:0000313" key="17">
    <source>
        <dbReference type="Ensembl" id="ENSACAP00000028086.1"/>
    </source>
</evidence>
<dbReference type="GO" id="GO:0007267">
    <property type="term" value="P:cell-cell signaling"/>
    <property type="evidence" value="ECO:0007669"/>
    <property type="project" value="Ensembl"/>
</dbReference>
<comment type="subcellular location">
    <subcellularLocation>
        <location evidence="1">Membrane</location>
        <topology evidence="1">Single-pass type I membrane protein</topology>
    </subcellularLocation>
    <subcellularLocation>
        <location evidence="2">Secreted</location>
    </subcellularLocation>
</comment>
<dbReference type="PROSITE" id="PS50026">
    <property type="entry name" value="EGF_3"/>
    <property type="match status" value="14"/>
</dbReference>
<feature type="domain" description="EGF-like" evidence="14">
    <location>
        <begin position="203"/>
        <end position="242"/>
    </location>
</feature>
<evidence type="ECO:0000313" key="18">
    <source>
        <dbReference type="Proteomes" id="UP000001646"/>
    </source>
</evidence>
<evidence type="ECO:0000259" key="15">
    <source>
        <dbReference type="PROSITE" id="PS50213"/>
    </source>
</evidence>
<evidence type="ECO:0000256" key="10">
    <source>
        <dbReference type="ARBA" id="ARBA00023180"/>
    </source>
</evidence>
<dbReference type="Bgee" id="ENSACAG00000006988">
    <property type="expression patterns" value="Expressed in liver and 13 other cell types or tissues"/>
</dbReference>
<dbReference type="GO" id="GO:0016525">
    <property type="term" value="P:negative regulation of angiogenesis"/>
    <property type="evidence" value="ECO:0007669"/>
    <property type="project" value="Ensembl"/>
</dbReference>
<dbReference type="InParanoid" id="A0A803SYP6"/>
<keyword evidence="9" id="KW-0675">Receptor</keyword>
<dbReference type="PROSITE" id="PS50213">
    <property type="entry name" value="FAS1"/>
    <property type="match status" value="2"/>
</dbReference>
<feature type="disulfide bond" evidence="12">
    <location>
        <begin position="1080"/>
        <end position="1089"/>
    </location>
</feature>
<feature type="domain" description="EGF-like" evidence="14">
    <location>
        <begin position="676"/>
        <end position="718"/>
    </location>
</feature>
<evidence type="ECO:0000259" key="16">
    <source>
        <dbReference type="PROSITE" id="PS50963"/>
    </source>
</evidence>
<organism evidence="17 18">
    <name type="scientific">Anolis carolinensis</name>
    <name type="common">Green anole</name>
    <name type="synonym">American chameleon</name>
    <dbReference type="NCBI Taxonomy" id="28377"/>
    <lineage>
        <taxon>Eukaryota</taxon>
        <taxon>Metazoa</taxon>
        <taxon>Chordata</taxon>
        <taxon>Craniata</taxon>
        <taxon>Vertebrata</taxon>
        <taxon>Euteleostomi</taxon>
        <taxon>Lepidosauria</taxon>
        <taxon>Squamata</taxon>
        <taxon>Bifurcata</taxon>
        <taxon>Unidentata</taxon>
        <taxon>Episquamata</taxon>
        <taxon>Toxicofera</taxon>
        <taxon>Iguania</taxon>
        <taxon>Dactyloidae</taxon>
        <taxon>Anolis</taxon>
    </lineage>
</organism>
<dbReference type="PANTHER" id="PTHR24038:SF8">
    <property type="entry name" value="STABILIN-1"/>
    <property type="match status" value="1"/>
</dbReference>
<dbReference type="InterPro" id="IPR016187">
    <property type="entry name" value="CTDL_fold"/>
</dbReference>
<dbReference type="SUPFAM" id="SSF57196">
    <property type="entry name" value="EGF/Laminin"/>
    <property type="match status" value="1"/>
</dbReference>
<evidence type="ECO:0000256" key="3">
    <source>
        <dbReference type="ARBA" id="ARBA00022525"/>
    </source>
</evidence>
<dbReference type="FunFam" id="2.10.25.10:FF:000040">
    <property type="entry name" value="Stabilin 2"/>
    <property type="match status" value="4"/>
</dbReference>
<feature type="disulfide bond" evidence="13">
    <location>
        <begin position="1835"/>
        <end position="1856"/>
    </location>
</feature>
<feature type="domain" description="EGF-like" evidence="14">
    <location>
        <begin position="1053"/>
        <end position="1090"/>
    </location>
</feature>
<dbReference type="PROSITE" id="PS50963">
    <property type="entry name" value="LINK_2"/>
    <property type="match status" value="1"/>
</dbReference>
<keyword evidence="7" id="KW-0472">Membrane</keyword>
<evidence type="ECO:0000256" key="2">
    <source>
        <dbReference type="ARBA" id="ARBA00004613"/>
    </source>
</evidence>
<dbReference type="GO" id="GO:0005044">
    <property type="term" value="F:scavenger receptor activity"/>
    <property type="evidence" value="ECO:0007669"/>
    <property type="project" value="Ensembl"/>
</dbReference>
<dbReference type="SMART" id="SM00180">
    <property type="entry name" value="EGF_Lam"/>
    <property type="match status" value="5"/>
</dbReference>
<feature type="domain" description="EGF-like" evidence="14">
    <location>
        <begin position="1595"/>
        <end position="1632"/>
    </location>
</feature>
<dbReference type="SMART" id="SM00554">
    <property type="entry name" value="FAS1"/>
    <property type="match status" value="3"/>
</dbReference>
<dbReference type="FunFam" id="3.10.100.10:FF:000001">
    <property type="entry name" value="Hyaluronan proteoglycan link protein 1"/>
    <property type="match status" value="1"/>
</dbReference>
<dbReference type="SMART" id="SM00445">
    <property type="entry name" value="LINK"/>
    <property type="match status" value="1"/>
</dbReference>
<dbReference type="InterPro" id="IPR000538">
    <property type="entry name" value="Link_dom"/>
</dbReference>
<keyword evidence="18" id="KW-1185">Reference proteome</keyword>
<keyword evidence="10" id="KW-0325">Glycoprotein</keyword>
<reference evidence="17" key="2">
    <citation type="submission" date="2025-08" db="UniProtKB">
        <authorList>
            <consortium name="Ensembl"/>
        </authorList>
    </citation>
    <scope>IDENTIFICATION</scope>
</reference>
<feature type="disulfide bond" evidence="12">
    <location>
        <begin position="107"/>
        <end position="116"/>
    </location>
</feature>